<dbReference type="Proteomes" id="UP001642260">
    <property type="component" value="Unassembled WGS sequence"/>
</dbReference>
<feature type="coiled-coil region" evidence="1">
    <location>
        <begin position="320"/>
        <end position="404"/>
    </location>
</feature>
<organism evidence="3 4">
    <name type="scientific">Eruca vesicaria subsp. sativa</name>
    <name type="common">Garden rocket</name>
    <name type="synonym">Eruca sativa</name>
    <dbReference type="NCBI Taxonomy" id="29727"/>
    <lineage>
        <taxon>Eukaryota</taxon>
        <taxon>Viridiplantae</taxon>
        <taxon>Streptophyta</taxon>
        <taxon>Embryophyta</taxon>
        <taxon>Tracheophyta</taxon>
        <taxon>Spermatophyta</taxon>
        <taxon>Magnoliopsida</taxon>
        <taxon>eudicotyledons</taxon>
        <taxon>Gunneridae</taxon>
        <taxon>Pentapetalae</taxon>
        <taxon>rosids</taxon>
        <taxon>malvids</taxon>
        <taxon>Brassicales</taxon>
        <taxon>Brassicaceae</taxon>
        <taxon>Brassiceae</taxon>
        <taxon>Eruca</taxon>
    </lineage>
</organism>
<gene>
    <name evidence="3" type="ORF">ERUC_LOCUS29867</name>
</gene>
<feature type="compositionally biased region" description="Basic and acidic residues" evidence="2">
    <location>
        <begin position="500"/>
        <end position="512"/>
    </location>
</feature>
<accession>A0ABC8L747</accession>
<proteinExistence type="predicted"/>
<sequence>MSSKIVFQSLTELFPQIDARILKAVAIEHPKDADVAAAVVISEIIPKFCPDLVDHSAQSGNNNVERDMQNGEDETRAPISTESLPNKNQLTDVMPNGDLDVQSKAVIGSDEPRVVSSATPASTQAGIKLTSDCWEGIDFHFTGNQAESSTSAGSKRVGDKLVCPAADSLEIPQKSPNGSDDVRETSSGSLTGENSDAELSGSVLVEETSKGSLAVEAGDPEMGCAFSSVVSRSTQGCRIDHLEQIIEDAKSNKKTLFIVMESIMNLMREVELQEKDAEKVKEDVARGGLDTLKKVEDLKKILAHAKEGNDMDAGEVYGERSVLATEVNELENRLLSLSEERDKSLSVLDEMRGVLELRLAAALEIKNAAEQEIQRKEGAARKELAEQEAIMDKVVQESKLLQKEAEENSKLREFLMDRGRVVDSLQGEIYVICKDIRLLKEKFDNGVPLSQSITSSQTSCKLASSVSSMKSLLLEKPLDLSYEAPEASGNNKSPEASVNEGKEDDERKELLEDGWDIFDKEFEL</sequence>
<feature type="region of interest" description="Disordered" evidence="2">
    <location>
        <begin position="483"/>
        <end position="512"/>
    </location>
</feature>
<feature type="region of interest" description="Disordered" evidence="2">
    <location>
        <begin position="56"/>
        <end position="92"/>
    </location>
</feature>
<keyword evidence="1" id="KW-0175">Coiled coil</keyword>
<dbReference type="PANTHER" id="PTHR48459:SF1">
    <property type="entry name" value="CUE DOMAIN-CONTAINING PROTEIN"/>
    <property type="match status" value="1"/>
</dbReference>
<evidence type="ECO:0000313" key="3">
    <source>
        <dbReference type="EMBL" id="CAH8364111.1"/>
    </source>
</evidence>
<comment type="caution">
    <text evidence="3">The sequence shown here is derived from an EMBL/GenBank/DDBJ whole genome shotgun (WGS) entry which is preliminary data.</text>
</comment>
<name>A0ABC8L747_ERUVS</name>
<feature type="compositionally biased region" description="Polar residues" evidence="2">
    <location>
        <begin position="78"/>
        <end position="91"/>
    </location>
</feature>
<feature type="compositionally biased region" description="Polar residues" evidence="2">
    <location>
        <begin position="185"/>
        <end position="194"/>
    </location>
</feature>
<evidence type="ECO:0000256" key="1">
    <source>
        <dbReference type="SAM" id="Coils"/>
    </source>
</evidence>
<feature type="compositionally biased region" description="Basic and acidic residues" evidence="2">
    <location>
        <begin position="64"/>
        <end position="76"/>
    </location>
</feature>
<dbReference type="EMBL" id="CAKOAT010377377">
    <property type="protein sequence ID" value="CAH8364111.1"/>
    <property type="molecule type" value="Genomic_DNA"/>
</dbReference>
<protein>
    <recommendedName>
        <fullName evidence="5">CUE domain-containing protein</fullName>
    </recommendedName>
</protein>
<feature type="region of interest" description="Disordered" evidence="2">
    <location>
        <begin position="168"/>
        <end position="201"/>
    </location>
</feature>
<dbReference type="AlphaFoldDB" id="A0ABC8L747"/>
<reference evidence="3 4" key="1">
    <citation type="submission" date="2022-03" db="EMBL/GenBank/DDBJ databases">
        <authorList>
            <person name="Macdonald S."/>
            <person name="Ahmed S."/>
            <person name="Newling K."/>
        </authorList>
    </citation>
    <scope>NUCLEOTIDE SEQUENCE [LARGE SCALE GENOMIC DNA]</scope>
</reference>
<dbReference type="PANTHER" id="PTHR48459">
    <property type="entry name" value="CUE DOMAIN-CONTAINING PROTEIN"/>
    <property type="match status" value="1"/>
</dbReference>
<evidence type="ECO:0008006" key="5">
    <source>
        <dbReference type="Google" id="ProtNLM"/>
    </source>
</evidence>
<evidence type="ECO:0000313" key="4">
    <source>
        <dbReference type="Proteomes" id="UP001642260"/>
    </source>
</evidence>
<evidence type="ECO:0000256" key="2">
    <source>
        <dbReference type="SAM" id="MobiDB-lite"/>
    </source>
</evidence>
<keyword evidence="4" id="KW-1185">Reference proteome</keyword>